<reference evidence="5 6" key="1">
    <citation type="journal article" date="2015" name="Genome Announc.">
        <title>Draft Genome Sequence of Cyanobacterium Hassallia byssoidea Strain VB512170, Isolated from Monuments in India.</title>
        <authorList>
            <person name="Singh D."/>
            <person name="Chandrababunaidu M.M."/>
            <person name="Panda A."/>
            <person name="Sen D."/>
            <person name="Bhattacharyya S."/>
            <person name="Adhikary S.P."/>
            <person name="Tripathy S."/>
        </authorList>
    </citation>
    <scope>NUCLEOTIDE SEQUENCE [LARGE SCALE GENOMIC DNA]</scope>
    <source>
        <strain evidence="5 6">VB512170</strain>
    </source>
</reference>
<accession>A0A846HEM2</accession>
<evidence type="ECO:0000259" key="4">
    <source>
        <dbReference type="Pfam" id="PF00852"/>
    </source>
</evidence>
<dbReference type="RefSeq" id="WP_039752387.1">
    <property type="nucleotide sequence ID" value="NZ_JTCM02000072.1"/>
</dbReference>
<evidence type="ECO:0000256" key="2">
    <source>
        <dbReference type="ARBA" id="ARBA00022676"/>
    </source>
</evidence>
<dbReference type="PANTHER" id="PTHR11929">
    <property type="entry name" value="ALPHA- 1,3 -FUCOSYLTRANSFERASE"/>
    <property type="match status" value="1"/>
</dbReference>
<dbReference type="GO" id="GO:0046920">
    <property type="term" value="F:alpha-(1-&gt;3)-fucosyltransferase activity"/>
    <property type="evidence" value="ECO:0007669"/>
    <property type="project" value="TreeGrafter"/>
</dbReference>
<dbReference type="InterPro" id="IPR001503">
    <property type="entry name" value="Glyco_trans_10"/>
</dbReference>
<feature type="domain" description="Fucosyltransferase C-terminal" evidence="4">
    <location>
        <begin position="153"/>
        <end position="268"/>
    </location>
</feature>
<comment type="similarity">
    <text evidence="1">Belongs to the glycosyltransferase 10 family.</text>
</comment>
<dbReference type="PANTHER" id="PTHR11929:SF194">
    <property type="entry name" value="ALPHA-(1,3)-FUCOSYLTRANSFERASE 10"/>
    <property type="match status" value="1"/>
</dbReference>
<evidence type="ECO:0000256" key="1">
    <source>
        <dbReference type="ARBA" id="ARBA00008919"/>
    </source>
</evidence>
<protein>
    <submittedName>
        <fullName evidence="5">Glycosyltransferase</fullName>
    </submittedName>
</protein>
<dbReference type="InterPro" id="IPR055270">
    <property type="entry name" value="Glyco_tran_10_C"/>
</dbReference>
<dbReference type="Gene3D" id="3.40.50.11660">
    <property type="entry name" value="Glycosyl transferase family 10, C-terminal domain"/>
    <property type="match status" value="1"/>
</dbReference>
<comment type="caution">
    <text evidence="5">The sequence shown here is derived from an EMBL/GenBank/DDBJ whole genome shotgun (WGS) entry which is preliminary data.</text>
</comment>
<organism evidence="5 6">
    <name type="scientific">Hassallia byssoidea VB512170</name>
    <dbReference type="NCBI Taxonomy" id="1304833"/>
    <lineage>
        <taxon>Bacteria</taxon>
        <taxon>Bacillati</taxon>
        <taxon>Cyanobacteriota</taxon>
        <taxon>Cyanophyceae</taxon>
        <taxon>Nostocales</taxon>
        <taxon>Tolypothrichaceae</taxon>
        <taxon>Hassallia</taxon>
    </lineage>
</organism>
<dbReference type="InterPro" id="IPR038577">
    <property type="entry name" value="GT10-like_C_sf"/>
</dbReference>
<keyword evidence="2" id="KW-0328">Glycosyltransferase</keyword>
<dbReference type="Proteomes" id="UP000031549">
    <property type="component" value="Unassembled WGS sequence"/>
</dbReference>
<dbReference type="SUPFAM" id="SSF53756">
    <property type="entry name" value="UDP-Glycosyltransferase/glycogen phosphorylase"/>
    <property type="match status" value="1"/>
</dbReference>
<dbReference type="EMBL" id="JTCM02000072">
    <property type="protein sequence ID" value="NEU75533.1"/>
    <property type="molecule type" value="Genomic_DNA"/>
</dbReference>
<name>A0A846HEM2_9CYAN</name>
<dbReference type="GO" id="GO:0016020">
    <property type="term" value="C:membrane"/>
    <property type="evidence" value="ECO:0007669"/>
    <property type="project" value="InterPro"/>
</dbReference>
<proteinExistence type="inferred from homology"/>
<dbReference type="AlphaFoldDB" id="A0A846HEM2"/>
<evidence type="ECO:0000313" key="6">
    <source>
        <dbReference type="Proteomes" id="UP000031549"/>
    </source>
</evidence>
<dbReference type="Pfam" id="PF00852">
    <property type="entry name" value="Glyco_transf_10"/>
    <property type="match status" value="1"/>
</dbReference>
<evidence type="ECO:0000256" key="3">
    <source>
        <dbReference type="ARBA" id="ARBA00022679"/>
    </source>
</evidence>
<evidence type="ECO:0000313" key="5">
    <source>
        <dbReference type="EMBL" id="NEU75533.1"/>
    </source>
</evidence>
<sequence>MVKKTIGMITGYQAINQSDWLWHQTPNAFGEWKNIQIQANHSKPDFLLLYNFCDFVKPVAKKSWLNKFKPQPQQKENITNLLRGVPKERIISLVREPPFPELEQKRITDYENASKYCGYVSGPDDFAPIPEYMPAIWYHANSFRELNEMPPPEKVRPCSWITSGIDRTANHQQRLNFLKMLQESGLTFDLYGRDLPNWAQGNGKVNNKWHSMAPYYYNLAIENYADNNWYVSEKLWDSLLAWCLPIYYGGSAADKLLPPGSFLRLPSIDEKGLAYIQEVTSTPDAWYAAKEAIAEARQIILHKLNLLNWLDNAVNQIA</sequence>
<keyword evidence="6" id="KW-1185">Reference proteome</keyword>
<gene>
    <name evidence="5" type="ORF">PI95_023980</name>
</gene>
<keyword evidence="3 5" id="KW-0808">Transferase</keyword>